<dbReference type="Gene3D" id="1.10.150.20">
    <property type="entry name" value="5' to 3' exonuclease, C-terminal subdomain"/>
    <property type="match status" value="1"/>
</dbReference>
<dbReference type="STRING" id="736.B0184_04070"/>
<dbReference type="Pfam" id="PF04994">
    <property type="entry name" value="TfoX_C"/>
    <property type="match status" value="1"/>
</dbReference>
<proteinExistence type="predicted"/>
<dbReference type="EMBL" id="QEQF01000006">
    <property type="protein sequence ID" value="RDF09884.1"/>
    <property type="molecule type" value="Genomic_DNA"/>
</dbReference>
<evidence type="ECO:0000259" key="2">
    <source>
        <dbReference type="Pfam" id="PF04994"/>
    </source>
</evidence>
<dbReference type="Pfam" id="PF04993">
    <property type="entry name" value="TfoX_N"/>
    <property type="match status" value="1"/>
</dbReference>
<evidence type="ECO:0000313" key="3">
    <source>
        <dbReference type="EMBL" id="RDF09884.1"/>
    </source>
</evidence>
<reference evidence="3 4" key="1">
    <citation type="submission" date="2018-05" db="EMBL/GenBank/DDBJ databases">
        <title>Draft Genome Sequences for a Diverse set of 7 Haemophilus Species.</title>
        <authorList>
            <person name="Nichols M."/>
            <person name="Topaz N."/>
            <person name="Wang X."/>
            <person name="Wang X."/>
            <person name="Boxrud D."/>
        </authorList>
    </citation>
    <scope>NUCLEOTIDE SEQUENCE [LARGE SCALE GENOMIC DNA]</scope>
    <source>
        <strain evidence="3 4">C2014016342</strain>
    </source>
</reference>
<dbReference type="Gene3D" id="3.30.1460.30">
    <property type="entry name" value="YgaC/TfoX-N like chaperone"/>
    <property type="match status" value="1"/>
</dbReference>
<dbReference type="AlphaFoldDB" id="A0A369ZMJ7"/>
<dbReference type="PANTHER" id="PTHR36121">
    <property type="entry name" value="PROTEIN SXY"/>
    <property type="match status" value="1"/>
</dbReference>
<dbReference type="Proteomes" id="UP000253945">
    <property type="component" value="Unassembled WGS sequence"/>
</dbReference>
<dbReference type="InterPro" id="IPR047525">
    <property type="entry name" value="TfoX-like"/>
</dbReference>
<evidence type="ECO:0000313" key="4">
    <source>
        <dbReference type="Proteomes" id="UP000253945"/>
    </source>
</evidence>
<protein>
    <submittedName>
        <fullName evidence="3">DNA transformation protein</fullName>
    </submittedName>
</protein>
<dbReference type="PANTHER" id="PTHR36121:SF1">
    <property type="entry name" value="PROTEIN SXY"/>
    <property type="match status" value="1"/>
</dbReference>
<dbReference type="SUPFAM" id="SSF159894">
    <property type="entry name" value="YgaC/TfoX-N like"/>
    <property type="match status" value="1"/>
</dbReference>
<keyword evidence="4" id="KW-1185">Reference proteome</keyword>
<sequence>MQPIQAVEQPISTLFEPIVGKVKIKTYFSYYAVFANGFMLALYKNNMVFLRASTNSKAEIQQLEGTYPLQDHDVGINTKNFYAMSYKFALETPNFSIWLTSILDELTNQQRLEEEKRKTQVRSLANMNIKMERILKRINIKNVEQFRQKGYMNTFIELIKQGSDRSDVMLFRLHGAIHQKSIYHITHKERLELLKEANQALYNAGLRHRFDIADED</sequence>
<evidence type="ECO:0000259" key="1">
    <source>
        <dbReference type="Pfam" id="PF04993"/>
    </source>
</evidence>
<dbReference type="InterPro" id="IPR007077">
    <property type="entry name" value="TfoX_C"/>
</dbReference>
<dbReference type="InterPro" id="IPR007076">
    <property type="entry name" value="TfoX_N"/>
</dbReference>
<dbReference type="RefSeq" id="WP_111354211.1">
    <property type="nucleotide sequence ID" value="NZ_QEQF01000006.1"/>
</dbReference>
<gene>
    <name evidence="3" type="ORF">DPV92_06755</name>
</gene>
<comment type="caution">
    <text evidence="3">The sequence shown here is derived from an EMBL/GenBank/DDBJ whole genome shotgun (WGS) entry which is preliminary data.</text>
</comment>
<organism evidence="3 4">
    <name type="scientific">Haemophilus paraphrohaemolyticus</name>
    <dbReference type="NCBI Taxonomy" id="736"/>
    <lineage>
        <taxon>Bacteria</taxon>
        <taxon>Pseudomonadati</taxon>
        <taxon>Pseudomonadota</taxon>
        <taxon>Gammaproteobacteria</taxon>
        <taxon>Pasteurellales</taxon>
        <taxon>Pasteurellaceae</taxon>
        <taxon>Haemophilus</taxon>
    </lineage>
</organism>
<name>A0A369ZMJ7_9PAST</name>
<accession>A0A369ZMJ7</accession>
<feature type="domain" description="TfoX C-terminal" evidence="2">
    <location>
        <begin position="119"/>
        <end position="196"/>
    </location>
</feature>
<feature type="domain" description="TfoX N-terminal" evidence="1">
    <location>
        <begin position="14"/>
        <end position="88"/>
    </location>
</feature>